<dbReference type="AlphaFoldDB" id="A0A6G0L1W9"/>
<accession>A0A6G0L1W9</accession>
<protein>
    <recommendedName>
        <fullName evidence="8">SET domain-containing protein</fullName>
    </recommendedName>
</protein>
<dbReference type="InterPro" id="IPR001214">
    <property type="entry name" value="SET_dom"/>
</dbReference>
<dbReference type="PROSITE" id="PS50280">
    <property type="entry name" value="SET"/>
    <property type="match status" value="1"/>
</dbReference>
<dbReference type="Gene3D" id="2.170.270.10">
    <property type="entry name" value="SET domain"/>
    <property type="match status" value="1"/>
</dbReference>
<dbReference type="SMART" id="SM00317">
    <property type="entry name" value="SET"/>
    <property type="match status" value="1"/>
</dbReference>
<dbReference type="SUPFAM" id="SSF82199">
    <property type="entry name" value="SET domain"/>
    <property type="match status" value="1"/>
</dbReference>
<organism evidence="9 10">
    <name type="scientific">Phytophthora fragariae</name>
    <dbReference type="NCBI Taxonomy" id="53985"/>
    <lineage>
        <taxon>Eukaryota</taxon>
        <taxon>Sar</taxon>
        <taxon>Stramenopiles</taxon>
        <taxon>Oomycota</taxon>
        <taxon>Peronosporomycetes</taxon>
        <taxon>Peronosporales</taxon>
        <taxon>Peronosporaceae</taxon>
        <taxon>Phytophthora</taxon>
    </lineage>
</organism>
<evidence type="ECO:0000256" key="2">
    <source>
        <dbReference type="ARBA" id="ARBA00004286"/>
    </source>
</evidence>
<comment type="subcellular location">
    <subcellularLocation>
        <location evidence="2">Chromosome</location>
    </subcellularLocation>
    <subcellularLocation>
        <location evidence="1">Nucleus</location>
    </subcellularLocation>
</comment>
<evidence type="ECO:0000256" key="4">
    <source>
        <dbReference type="ARBA" id="ARBA00022603"/>
    </source>
</evidence>
<keyword evidence="6" id="KW-0949">S-adenosyl-L-methionine</keyword>
<keyword evidence="4" id="KW-0489">Methyltransferase</keyword>
<comment type="caution">
    <text evidence="9">The sequence shown here is derived from an EMBL/GenBank/DDBJ whole genome shotgun (WGS) entry which is preliminary data.</text>
</comment>
<evidence type="ECO:0000256" key="7">
    <source>
        <dbReference type="ARBA" id="ARBA00023242"/>
    </source>
</evidence>
<dbReference type="GO" id="GO:0005694">
    <property type="term" value="C:chromosome"/>
    <property type="evidence" value="ECO:0007669"/>
    <property type="project" value="UniProtKB-SubCell"/>
</dbReference>
<dbReference type="Proteomes" id="UP000488956">
    <property type="component" value="Unassembled WGS sequence"/>
</dbReference>
<sequence length="165" mass="18621">MTSMPGLDIRSSPEQGLGAFAIDSIQKGSIVREYVGEIIDEREKESRAIRKECKYMMGYGVGGYIDAEYCGNAARFFNHSCDPNCSAEEWTVSGFYRIGIMALKAIQAGEEITFSYGPNYHFRTCMCSQCRNCFTKKRKRQAAPKQRTSGSKEIKTANTTQCMYY</sequence>
<dbReference type="Pfam" id="PF00856">
    <property type="entry name" value="SET"/>
    <property type="match status" value="1"/>
</dbReference>
<gene>
    <name evidence="9" type="ORF">PF010_g13013</name>
</gene>
<evidence type="ECO:0000313" key="9">
    <source>
        <dbReference type="EMBL" id="KAE9105466.1"/>
    </source>
</evidence>
<dbReference type="InterPro" id="IPR046341">
    <property type="entry name" value="SET_dom_sf"/>
</dbReference>
<keyword evidence="5" id="KW-0808">Transferase</keyword>
<dbReference type="GO" id="GO:0005634">
    <property type="term" value="C:nucleus"/>
    <property type="evidence" value="ECO:0007669"/>
    <property type="project" value="UniProtKB-SubCell"/>
</dbReference>
<name>A0A6G0L1W9_9STRA</name>
<evidence type="ECO:0000256" key="1">
    <source>
        <dbReference type="ARBA" id="ARBA00004123"/>
    </source>
</evidence>
<dbReference type="PANTHER" id="PTHR22884">
    <property type="entry name" value="SET DOMAIN PROTEINS"/>
    <property type="match status" value="1"/>
</dbReference>
<evidence type="ECO:0000256" key="3">
    <source>
        <dbReference type="ARBA" id="ARBA00022454"/>
    </source>
</evidence>
<dbReference type="EMBL" id="QXFX01000749">
    <property type="protein sequence ID" value="KAE9105466.1"/>
    <property type="molecule type" value="Genomic_DNA"/>
</dbReference>
<evidence type="ECO:0000313" key="10">
    <source>
        <dbReference type="Proteomes" id="UP000488956"/>
    </source>
</evidence>
<dbReference type="GO" id="GO:0032259">
    <property type="term" value="P:methylation"/>
    <property type="evidence" value="ECO:0007669"/>
    <property type="project" value="UniProtKB-KW"/>
</dbReference>
<evidence type="ECO:0000259" key="8">
    <source>
        <dbReference type="PROSITE" id="PS50280"/>
    </source>
</evidence>
<feature type="domain" description="SET" evidence="8">
    <location>
        <begin position="5"/>
        <end position="117"/>
    </location>
</feature>
<dbReference type="InterPro" id="IPR050777">
    <property type="entry name" value="SET2_Histone-Lys_MeTrsfase"/>
</dbReference>
<proteinExistence type="predicted"/>
<evidence type="ECO:0000256" key="5">
    <source>
        <dbReference type="ARBA" id="ARBA00022679"/>
    </source>
</evidence>
<dbReference type="GO" id="GO:0008168">
    <property type="term" value="F:methyltransferase activity"/>
    <property type="evidence" value="ECO:0007669"/>
    <property type="project" value="UniProtKB-KW"/>
</dbReference>
<keyword evidence="7" id="KW-0539">Nucleus</keyword>
<keyword evidence="3" id="KW-0158">Chromosome</keyword>
<evidence type="ECO:0000256" key="6">
    <source>
        <dbReference type="ARBA" id="ARBA00022691"/>
    </source>
</evidence>
<reference evidence="9 10" key="1">
    <citation type="submission" date="2018-09" db="EMBL/GenBank/DDBJ databases">
        <title>Genomic investigation of the strawberry pathogen Phytophthora fragariae indicates pathogenicity is determined by transcriptional variation in three key races.</title>
        <authorList>
            <person name="Adams T.M."/>
            <person name="Armitage A.D."/>
            <person name="Sobczyk M.K."/>
            <person name="Bates H.J."/>
            <person name="Dunwell J.M."/>
            <person name="Nellist C.F."/>
            <person name="Harrison R.J."/>
        </authorList>
    </citation>
    <scope>NUCLEOTIDE SEQUENCE [LARGE SCALE GENOMIC DNA]</scope>
    <source>
        <strain evidence="9 10">ONT-3</strain>
    </source>
</reference>